<dbReference type="AlphaFoldDB" id="A0A5B0PQT1"/>
<accession>A0A5B0PQT1</accession>
<name>A0A5B0PQT1_PUCGR</name>
<dbReference type="EMBL" id="VSWC01000041">
    <property type="protein sequence ID" value="KAA1104067.1"/>
    <property type="molecule type" value="Genomic_DNA"/>
</dbReference>
<feature type="compositionally biased region" description="Polar residues" evidence="1">
    <location>
        <begin position="51"/>
        <end position="63"/>
    </location>
</feature>
<proteinExistence type="predicted"/>
<feature type="region of interest" description="Disordered" evidence="1">
    <location>
        <begin position="1"/>
        <end position="107"/>
    </location>
</feature>
<dbReference type="Proteomes" id="UP000324748">
    <property type="component" value="Unassembled WGS sequence"/>
</dbReference>
<evidence type="ECO:0000313" key="2">
    <source>
        <dbReference type="EMBL" id="KAA1104067.1"/>
    </source>
</evidence>
<evidence type="ECO:0000313" key="3">
    <source>
        <dbReference type="Proteomes" id="UP000324748"/>
    </source>
</evidence>
<sequence length="129" mass="13106">MSENLQSLSNQVANAEPIRESSLTDDATVNTLLVPDKGPATTPAIPASPGIPSTTAGTGNRDTATLPLAPKKSRTSKANKGPTGPSSQKAPKGQPSTAATIGTETDHSDIVTLLGLPNGTLIRELLSLP</sequence>
<feature type="compositionally biased region" description="Polar residues" evidence="1">
    <location>
        <begin position="84"/>
        <end position="103"/>
    </location>
</feature>
<protein>
    <submittedName>
        <fullName evidence="2">Uncharacterized protein</fullName>
    </submittedName>
</protein>
<keyword evidence="3" id="KW-1185">Reference proteome</keyword>
<comment type="caution">
    <text evidence="2">The sequence shown here is derived from an EMBL/GenBank/DDBJ whole genome shotgun (WGS) entry which is preliminary data.</text>
</comment>
<reference evidence="2 3" key="1">
    <citation type="submission" date="2019-05" db="EMBL/GenBank/DDBJ databases">
        <title>Emergence of the Ug99 lineage of the wheat stem rust pathogen through somatic hybridization.</title>
        <authorList>
            <person name="Li F."/>
            <person name="Upadhyaya N.M."/>
            <person name="Sperschneider J."/>
            <person name="Matny O."/>
            <person name="Nguyen-Phuc H."/>
            <person name="Mago R."/>
            <person name="Raley C."/>
            <person name="Miller M.E."/>
            <person name="Silverstein K.A.T."/>
            <person name="Henningsen E."/>
            <person name="Hirsch C.D."/>
            <person name="Visser B."/>
            <person name="Pretorius Z.A."/>
            <person name="Steffenson B.J."/>
            <person name="Schwessinger B."/>
            <person name="Dodds P.N."/>
            <person name="Figueroa M."/>
        </authorList>
    </citation>
    <scope>NUCLEOTIDE SEQUENCE [LARGE SCALE GENOMIC DNA]</scope>
    <source>
        <strain evidence="2">21-0</strain>
    </source>
</reference>
<feature type="compositionally biased region" description="Polar residues" evidence="1">
    <location>
        <begin position="1"/>
        <end position="13"/>
    </location>
</feature>
<evidence type="ECO:0000256" key="1">
    <source>
        <dbReference type="SAM" id="MobiDB-lite"/>
    </source>
</evidence>
<organism evidence="2 3">
    <name type="scientific">Puccinia graminis f. sp. tritici</name>
    <dbReference type="NCBI Taxonomy" id="56615"/>
    <lineage>
        <taxon>Eukaryota</taxon>
        <taxon>Fungi</taxon>
        <taxon>Dikarya</taxon>
        <taxon>Basidiomycota</taxon>
        <taxon>Pucciniomycotina</taxon>
        <taxon>Pucciniomycetes</taxon>
        <taxon>Pucciniales</taxon>
        <taxon>Pucciniaceae</taxon>
        <taxon>Puccinia</taxon>
    </lineage>
</organism>
<gene>
    <name evidence="2" type="ORF">PGT21_009399</name>
</gene>